<dbReference type="AlphaFoldDB" id="A0A1Y4LSE0"/>
<dbReference type="EMBL" id="NFKL01000008">
    <property type="protein sequence ID" value="OUP58760.1"/>
    <property type="molecule type" value="Genomic_DNA"/>
</dbReference>
<dbReference type="Pfam" id="PF13304">
    <property type="entry name" value="AAA_21"/>
    <property type="match status" value="1"/>
</dbReference>
<dbReference type="InterPro" id="IPR027417">
    <property type="entry name" value="P-loop_NTPase"/>
</dbReference>
<dbReference type="Gene3D" id="3.40.50.300">
    <property type="entry name" value="P-loop containing nucleotide triphosphate hydrolases"/>
    <property type="match status" value="1"/>
</dbReference>
<dbReference type="GO" id="GO:0005524">
    <property type="term" value="F:ATP binding"/>
    <property type="evidence" value="ECO:0007669"/>
    <property type="project" value="InterPro"/>
</dbReference>
<dbReference type="InterPro" id="IPR003959">
    <property type="entry name" value="ATPase_AAA_core"/>
</dbReference>
<accession>A0A1Y4LSE0</accession>
<dbReference type="GO" id="GO:0016887">
    <property type="term" value="F:ATP hydrolysis activity"/>
    <property type="evidence" value="ECO:0007669"/>
    <property type="project" value="InterPro"/>
</dbReference>
<feature type="domain" description="ATPase AAA-type core" evidence="1">
    <location>
        <begin position="172"/>
        <end position="289"/>
    </location>
</feature>
<evidence type="ECO:0000313" key="3">
    <source>
        <dbReference type="Proteomes" id="UP000195326"/>
    </source>
</evidence>
<comment type="caution">
    <text evidence="2">The sequence shown here is derived from an EMBL/GenBank/DDBJ whole genome shotgun (WGS) entry which is preliminary data.</text>
</comment>
<dbReference type="InterPro" id="IPR051396">
    <property type="entry name" value="Bact_Antivir_Def_Nuclease"/>
</dbReference>
<dbReference type="PANTHER" id="PTHR43581">
    <property type="entry name" value="ATP/GTP PHOSPHATASE"/>
    <property type="match status" value="1"/>
</dbReference>
<dbReference type="PANTHER" id="PTHR43581:SF2">
    <property type="entry name" value="EXCINUCLEASE ATPASE SUBUNIT"/>
    <property type="match status" value="1"/>
</dbReference>
<evidence type="ECO:0000313" key="2">
    <source>
        <dbReference type="EMBL" id="OUP58760.1"/>
    </source>
</evidence>
<name>A0A1Y4LSE0_9FIRM</name>
<organism evidence="2 3">
    <name type="scientific">Butyricicoccus pullicaecorum</name>
    <dbReference type="NCBI Taxonomy" id="501571"/>
    <lineage>
        <taxon>Bacteria</taxon>
        <taxon>Bacillati</taxon>
        <taxon>Bacillota</taxon>
        <taxon>Clostridia</taxon>
        <taxon>Eubacteriales</taxon>
        <taxon>Butyricicoccaceae</taxon>
        <taxon>Butyricicoccus</taxon>
    </lineage>
</organism>
<reference evidence="3" key="1">
    <citation type="submission" date="2017-04" db="EMBL/GenBank/DDBJ databases">
        <title>Function of individual gut microbiota members based on whole genome sequencing of pure cultures obtained from chicken caecum.</title>
        <authorList>
            <person name="Medvecky M."/>
            <person name="Cejkova D."/>
            <person name="Polansky O."/>
            <person name="Karasova D."/>
            <person name="Kubasova T."/>
            <person name="Cizek A."/>
            <person name="Rychlik I."/>
        </authorList>
    </citation>
    <scope>NUCLEOTIDE SEQUENCE [LARGE SCALE GENOMIC DNA]</scope>
    <source>
        <strain evidence="3">An179</strain>
    </source>
</reference>
<protein>
    <recommendedName>
        <fullName evidence="1">ATPase AAA-type core domain-containing protein</fullName>
    </recommendedName>
</protein>
<gene>
    <name evidence="2" type="ORF">B5F15_07065</name>
</gene>
<dbReference type="Proteomes" id="UP000195326">
    <property type="component" value="Unassembled WGS sequence"/>
</dbReference>
<proteinExistence type="predicted"/>
<evidence type="ECO:0000259" key="1">
    <source>
        <dbReference type="Pfam" id="PF13304"/>
    </source>
</evidence>
<dbReference type="SUPFAM" id="SSF52540">
    <property type="entry name" value="P-loop containing nucleoside triphosphate hydrolases"/>
    <property type="match status" value="1"/>
</dbReference>
<sequence>MGFRIQAVELQNYGNIPTFKCSDFSNINLIIGENATGKTFLLKALYSAIRAMEDYKRGDDVRSMNEILAEKLRWTFQVDKLGDIMNRSANESLHFKLKTDHHQNCLEYQFSQSTTTKVVNVTAPEAQKEGNSIFIPAKEVLSLFSVILKSREVDKSFGFDDTYYDLVKALRIAPTQGRKFNAFSKARKDLSAVINGKVDYDDNSGKWFYKNESGQKFSIGATSEGVKKISIMDRLLGNGYVNKESVLFIDELESALHPDAICDFLDMISYISHEMGIQVFISTHSYFVIKKLYLIALKYPDEVACISLAKGKEPQICNLSDGMPENSIIQASIDLYKQEVTEVL</sequence>